<name>A0A8H3WGC5_9PEZI</name>
<dbReference type="PANTHER" id="PTHR43708:SF1">
    <property type="entry name" value="GALACTOSE_LACTOSE METABOLISM REGULATORY PROTEIN GAL80"/>
    <property type="match status" value="1"/>
</dbReference>
<dbReference type="SUPFAM" id="SSF51735">
    <property type="entry name" value="NAD(P)-binding Rossmann-fold domains"/>
    <property type="match status" value="1"/>
</dbReference>
<dbReference type="InterPro" id="IPR051317">
    <property type="entry name" value="Gfo/Idh/MocA_oxidoreduct"/>
</dbReference>
<dbReference type="InterPro" id="IPR036291">
    <property type="entry name" value="NAD(P)-bd_dom_sf"/>
</dbReference>
<evidence type="ECO:0000313" key="4">
    <source>
        <dbReference type="Proteomes" id="UP000434172"/>
    </source>
</evidence>
<dbReference type="Pfam" id="PF01408">
    <property type="entry name" value="GFO_IDH_MocA"/>
    <property type="match status" value="1"/>
</dbReference>
<dbReference type="InterPro" id="IPR000683">
    <property type="entry name" value="Gfo/Idh/MocA-like_OxRdtase_N"/>
</dbReference>
<protein>
    <submittedName>
        <fullName evidence="3">Oxidoreductase family protein</fullName>
    </submittedName>
</protein>
<organism evidence="3 4">
    <name type="scientific">Colletotrichum asianum</name>
    <dbReference type="NCBI Taxonomy" id="702518"/>
    <lineage>
        <taxon>Eukaryota</taxon>
        <taxon>Fungi</taxon>
        <taxon>Dikarya</taxon>
        <taxon>Ascomycota</taxon>
        <taxon>Pezizomycotina</taxon>
        <taxon>Sordariomycetes</taxon>
        <taxon>Hypocreomycetidae</taxon>
        <taxon>Glomerellales</taxon>
        <taxon>Glomerellaceae</taxon>
        <taxon>Colletotrichum</taxon>
        <taxon>Colletotrichum gloeosporioides species complex</taxon>
    </lineage>
</organism>
<evidence type="ECO:0000259" key="2">
    <source>
        <dbReference type="Pfam" id="PF22685"/>
    </source>
</evidence>
<evidence type="ECO:0000259" key="1">
    <source>
        <dbReference type="Pfam" id="PF01408"/>
    </source>
</evidence>
<dbReference type="OrthoDB" id="64915at2759"/>
<accession>A0A8H3WGC5</accession>
<dbReference type="GO" id="GO:0000166">
    <property type="term" value="F:nucleotide binding"/>
    <property type="evidence" value="ECO:0007669"/>
    <property type="project" value="InterPro"/>
</dbReference>
<proteinExistence type="predicted"/>
<dbReference type="AlphaFoldDB" id="A0A8H3WGC5"/>
<evidence type="ECO:0000313" key="3">
    <source>
        <dbReference type="EMBL" id="KAF0324018.1"/>
    </source>
</evidence>
<dbReference type="PANTHER" id="PTHR43708">
    <property type="entry name" value="CONSERVED EXPRESSED OXIDOREDUCTASE (EUROFUNG)"/>
    <property type="match status" value="1"/>
</dbReference>
<feature type="domain" description="Gfo/Idh/MocA-like oxidoreductase N-terminal" evidence="1">
    <location>
        <begin position="24"/>
        <end position="135"/>
    </location>
</feature>
<keyword evidence="4" id="KW-1185">Reference proteome</keyword>
<dbReference type="InterPro" id="IPR055080">
    <property type="entry name" value="Gal80p-like_C"/>
</dbReference>
<dbReference type="Proteomes" id="UP000434172">
    <property type="component" value="Unassembled WGS sequence"/>
</dbReference>
<dbReference type="Pfam" id="PF22685">
    <property type="entry name" value="Gal80p_C-like"/>
    <property type="match status" value="1"/>
</dbReference>
<reference evidence="3 4" key="1">
    <citation type="submission" date="2019-12" db="EMBL/GenBank/DDBJ databases">
        <title>A genome sequence resource for the geographically widespread anthracnose pathogen Colletotrichum asianum.</title>
        <authorList>
            <person name="Meng Y."/>
        </authorList>
    </citation>
    <scope>NUCLEOTIDE SEQUENCE [LARGE SCALE GENOMIC DNA]</scope>
    <source>
        <strain evidence="3 4">ICMP 18580</strain>
    </source>
</reference>
<feature type="domain" description="Gal80p-like C-terminal" evidence="2">
    <location>
        <begin position="142"/>
        <end position="293"/>
    </location>
</feature>
<dbReference type="EMBL" id="WOWK01000047">
    <property type="protein sequence ID" value="KAF0324018.1"/>
    <property type="molecule type" value="Genomic_DNA"/>
</dbReference>
<comment type="caution">
    <text evidence="3">The sequence shown here is derived from an EMBL/GenBank/DDBJ whole genome shotgun (WGS) entry which is preliminary data.</text>
</comment>
<sequence length="377" mass="40443">MSPIRVGIIGLSAKAPSYAPGTWASASFLPSIQNSPEYTIVALCNTSTEAARRSIQFHNLPETTKAYGDPHDLANDPDVDLVIVSVVVTHHLELALPALKKKKQVFVEWPLGHSAAEAEQMVELAKTNGLRTIVGLQARADPSMIKLKEIINSGEIGEVKNTTVIGTLPALPPQFWIEGTEQFLDIKGGAGAFHIVFGHFIDSFTHILGPFNTSSISSILKTDNDHVPIYAPDRTAIAIPSHPKTAPDHILVQGSLQSGALATVHFRTTQASIDDVGIRWIISGSKGEVEITSSSSSWQGYFPTRKIKVKVFGGETRDVDLAADLGAAADVGQRAVNTALALDAFAKGKKDLYADFEAGLRNHQLLDTILEKSGLSV</sequence>
<dbReference type="Gene3D" id="3.40.50.720">
    <property type="entry name" value="NAD(P)-binding Rossmann-like Domain"/>
    <property type="match status" value="1"/>
</dbReference>
<dbReference type="SUPFAM" id="SSF55347">
    <property type="entry name" value="Glyceraldehyde-3-phosphate dehydrogenase-like, C-terminal domain"/>
    <property type="match status" value="1"/>
</dbReference>
<gene>
    <name evidence="3" type="ORF">GQ607_008723</name>
</gene>
<dbReference type="Gene3D" id="3.30.360.10">
    <property type="entry name" value="Dihydrodipicolinate Reductase, domain 2"/>
    <property type="match status" value="1"/>
</dbReference>